<feature type="transmembrane region" description="Helical" evidence="14">
    <location>
        <begin position="946"/>
        <end position="971"/>
    </location>
</feature>
<dbReference type="PROSITE" id="PS50011">
    <property type="entry name" value="PROTEIN_KINASE_DOM"/>
    <property type="match status" value="1"/>
</dbReference>
<evidence type="ECO:0000256" key="5">
    <source>
        <dbReference type="ARBA" id="ARBA00022679"/>
    </source>
</evidence>
<comment type="similarity">
    <text evidence="2">Belongs to the protein kinase superfamily. CAMK Ser/Thr protein kinase family. SNF1 subfamily.</text>
</comment>
<keyword evidence="4" id="KW-0723">Serine/threonine-protein kinase</keyword>
<dbReference type="GO" id="GO:0106310">
    <property type="term" value="F:protein serine kinase activity"/>
    <property type="evidence" value="ECO:0007669"/>
    <property type="project" value="RHEA"/>
</dbReference>
<dbReference type="FunFam" id="3.30.200.20:FF:000096">
    <property type="entry name" value="Non-specific serine/threonine protein kinase"/>
    <property type="match status" value="1"/>
</dbReference>
<keyword evidence="14" id="KW-0812">Transmembrane</keyword>
<dbReference type="Proteomes" id="UP000007752">
    <property type="component" value="Chromosome 1"/>
</dbReference>
<evidence type="ECO:0000256" key="15">
    <source>
        <dbReference type="SAM" id="SignalP"/>
    </source>
</evidence>
<dbReference type="PANTHER" id="PTHR43895">
    <property type="entry name" value="CALCIUM/CALMODULIN-DEPENDENT PROTEIN KINASE KINASE-RELATED"/>
    <property type="match status" value="1"/>
</dbReference>
<evidence type="ECO:0000256" key="9">
    <source>
        <dbReference type="ARBA" id="ARBA00023211"/>
    </source>
</evidence>
<dbReference type="Pfam" id="PF00069">
    <property type="entry name" value="Pkinase"/>
    <property type="match status" value="1"/>
</dbReference>
<keyword evidence="14" id="KW-0472">Membrane</keyword>
<feature type="domain" description="Protein kinase" evidence="16">
    <location>
        <begin position="240"/>
        <end position="495"/>
    </location>
</feature>
<dbReference type="CDD" id="cd12195">
    <property type="entry name" value="CIPK_C"/>
    <property type="match status" value="1"/>
</dbReference>
<dbReference type="InterPro" id="IPR017441">
    <property type="entry name" value="Protein_kinase_ATP_BS"/>
</dbReference>
<gene>
    <name evidence="18" type="ORF">OsJ_03914</name>
</gene>
<dbReference type="EC" id="2.7.11.1" evidence="3"/>
<feature type="compositionally biased region" description="Pro residues" evidence="13">
    <location>
        <begin position="706"/>
        <end position="717"/>
    </location>
</feature>
<evidence type="ECO:0000256" key="11">
    <source>
        <dbReference type="ARBA" id="ARBA00048679"/>
    </source>
</evidence>
<dbReference type="GO" id="GO:0007165">
    <property type="term" value="P:signal transduction"/>
    <property type="evidence" value="ECO:0007669"/>
    <property type="project" value="InterPro"/>
</dbReference>
<keyword evidence="8 12" id="KW-0067">ATP-binding</keyword>
<reference evidence="18" key="1">
    <citation type="journal article" date="2005" name="PLoS Biol.">
        <title>The genomes of Oryza sativa: a history of duplications.</title>
        <authorList>
            <person name="Yu J."/>
            <person name="Wang J."/>
            <person name="Lin W."/>
            <person name="Li S."/>
            <person name="Li H."/>
            <person name="Zhou J."/>
            <person name="Ni P."/>
            <person name="Dong W."/>
            <person name="Hu S."/>
            <person name="Zeng C."/>
            <person name="Zhang J."/>
            <person name="Zhang Y."/>
            <person name="Li R."/>
            <person name="Xu Z."/>
            <person name="Li S."/>
            <person name="Li X."/>
            <person name="Zheng H."/>
            <person name="Cong L."/>
            <person name="Lin L."/>
            <person name="Yin J."/>
            <person name="Geng J."/>
            <person name="Li G."/>
            <person name="Shi J."/>
            <person name="Liu J."/>
            <person name="Lv H."/>
            <person name="Li J."/>
            <person name="Wang J."/>
            <person name="Deng Y."/>
            <person name="Ran L."/>
            <person name="Shi X."/>
            <person name="Wang X."/>
            <person name="Wu Q."/>
            <person name="Li C."/>
            <person name="Ren X."/>
            <person name="Wang J."/>
            <person name="Wang X."/>
            <person name="Li D."/>
            <person name="Liu D."/>
            <person name="Zhang X."/>
            <person name="Ji Z."/>
            <person name="Zhao W."/>
            <person name="Sun Y."/>
            <person name="Zhang Z."/>
            <person name="Bao J."/>
            <person name="Han Y."/>
            <person name="Dong L."/>
            <person name="Ji J."/>
            <person name="Chen P."/>
            <person name="Wu S."/>
            <person name="Liu J."/>
            <person name="Xiao Y."/>
            <person name="Bu D."/>
            <person name="Tan J."/>
            <person name="Yang L."/>
            <person name="Ye C."/>
            <person name="Zhang J."/>
            <person name="Xu J."/>
            <person name="Zhou Y."/>
            <person name="Yu Y."/>
            <person name="Zhang B."/>
            <person name="Zhuang S."/>
            <person name="Wei H."/>
            <person name="Liu B."/>
            <person name="Lei M."/>
            <person name="Yu H."/>
            <person name="Li Y."/>
            <person name="Xu H."/>
            <person name="Wei S."/>
            <person name="He X."/>
            <person name="Fang L."/>
            <person name="Zhang Z."/>
            <person name="Zhang Y."/>
            <person name="Huang X."/>
            <person name="Su Z."/>
            <person name="Tong W."/>
            <person name="Li J."/>
            <person name="Tong Z."/>
            <person name="Li S."/>
            <person name="Ye J."/>
            <person name="Wang L."/>
            <person name="Fang L."/>
            <person name="Lei T."/>
            <person name="Chen C."/>
            <person name="Chen H."/>
            <person name="Xu Z."/>
            <person name="Li H."/>
            <person name="Huang H."/>
            <person name="Zhang F."/>
            <person name="Xu H."/>
            <person name="Li N."/>
            <person name="Zhao C."/>
            <person name="Li S."/>
            <person name="Dong L."/>
            <person name="Huang Y."/>
            <person name="Li L."/>
            <person name="Xi Y."/>
            <person name="Qi Q."/>
            <person name="Li W."/>
            <person name="Zhang B."/>
            <person name="Hu W."/>
            <person name="Zhang Y."/>
            <person name="Tian X."/>
            <person name="Jiao Y."/>
            <person name="Liang X."/>
            <person name="Jin J."/>
            <person name="Gao L."/>
            <person name="Zheng W."/>
            <person name="Hao B."/>
            <person name="Liu S."/>
            <person name="Wang W."/>
            <person name="Yuan L."/>
            <person name="Cao M."/>
            <person name="McDermott J."/>
            <person name="Samudrala R."/>
            <person name="Wang J."/>
            <person name="Wong G.K."/>
            <person name="Yang H."/>
        </authorList>
    </citation>
    <scope>NUCLEOTIDE SEQUENCE [LARGE SCALE GENOMIC DNA]</scope>
</reference>
<feature type="transmembrane region" description="Helical" evidence="14">
    <location>
        <begin position="1076"/>
        <end position="1101"/>
    </location>
</feature>
<proteinExistence type="inferred from homology"/>
<sequence>MASSGGRWRRSGSSMLKLVVALCFFAVAISLCCVCLSSGCGGSGCGGFRRRAVLLRLDFRTRATAYFGANQDHSSSGRRWRRLLAEGPGSYPPRCTAKCGACVPCYPVQRRRAARRPGHHRVLPGGVAVQVRQPALHAMTGQSVHGGVTLRWRSDLREGGARWPVGVPGRALNRQRTWECRKMCLHDRKLIFRANKIPAWIKPMLLDLHVNVLHSDTVLLFRVLKHSRLKDSKSILMGRYEVGKQLGQGTFAKVYYARNLTTGQAVAIKMINKDKVMKVGLMEQIKREISIMRLVKHPNVLQLFEVMASKSKIYFVLEYAKGGELFNKIAKEGKLSEDSARRYFHQLINAVDYCHSRGVYHRDLKPENLLLDENENLKVSDFGLSALAESKRQDGLLHTTCGTPAYVAPEVLSRKGYDGAKADVWSCGVILFVLVAGYLPFHDPNLIEMYRKICRADFRCPRYFSAELKDLIHKILDSDPSTRISIPRIKRSTWYRKPVEINAKNSEAATTNSISSGVATTSGSAECSTSEENQGSLSLPNLNAFDIISLSTGFNLSGFFEDTHGHQEERFTTRQPVTTVLGKLKELAKRLKLKVKKKDNGVLRLAAPKEGKKGFLELDAEIFEVTPSFLLVELKKTNGDTMEYRKLVKEDIRPALKDIVWVWQGDEHLNSQSILQGEQQQSPLPPELPQDQLQPSLPQQEKQDMPEPPLLPQPPDSVPSTGRDEEEGSSHHGNGSGAARENPENPLPDLALAKSESDRIKAFYQTVLSAIVVFIVAALSGYKDMKPLYSTTNHKKVHLSNLLVIEGFCMIATFICAAVLMMCRDLTVLIAVAGAMLVATDTILVVIANRDNAVFAVLFVPVLLLVGMAVYTGASMEEQPPNSPHDGGYDEATKSTFDLATVSTMAALGLQGTIVFGYLKTPEKKSEHDDPPLDLAVCYIASTRKALVGIIGSLRHVLLASLALMAVVVSVEFLDGFVVLSVWPEAVALVLYYAAQLCSGRQPGGGVGSRPWIEFVFRIVATAGFTLMAGLYAAFLGTNHYSVYLKAAMLVLLMAVLSSLSRLANPVYMPEIDGALLEFCVAGVALAFPAVSLLVACPLVLKVFVDLYIHHSSL</sequence>
<keyword evidence="9" id="KW-0464">Manganese</keyword>
<evidence type="ECO:0000256" key="6">
    <source>
        <dbReference type="ARBA" id="ARBA00022741"/>
    </source>
</evidence>
<dbReference type="PANTHER" id="PTHR43895:SF30">
    <property type="entry name" value="CBL-INTERACTING PROTEIN KINASE 11"/>
    <property type="match status" value="1"/>
</dbReference>
<dbReference type="FunFam" id="1.10.510.10:FF:000279">
    <property type="entry name" value="Non-specific serine/threonine protein kinase"/>
    <property type="match status" value="1"/>
</dbReference>
<feature type="compositionally biased region" description="Low complexity" evidence="13">
    <location>
        <begin position="689"/>
        <end position="700"/>
    </location>
</feature>
<evidence type="ECO:0000256" key="13">
    <source>
        <dbReference type="SAM" id="MobiDB-lite"/>
    </source>
</evidence>
<feature type="signal peptide" evidence="15">
    <location>
        <begin position="1"/>
        <end position="30"/>
    </location>
</feature>
<dbReference type="PROSITE" id="PS00108">
    <property type="entry name" value="PROTEIN_KINASE_ST"/>
    <property type="match status" value="1"/>
</dbReference>
<dbReference type="EMBL" id="CM000138">
    <property type="protein sequence ID" value="EEE55601.1"/>
    <property type="molecule type" value="Genomic_DNA"/>
</dbReference>
<dbReference type="FunFam" id="3.30.310.80:FF:000005">
    <property type="entry name" value="Non-specific serine/threonine protein kinase"/>
    <property type="match status" value="1"/>
</dbReference>
<evidence type="ECO:0000256" key="12">
    <source>
        <dbReference type="PROSITE-ProRule" id="PRU10141"/>
    </source>
</evidence>
<keyword evidence="6 12" id="KW-0547">Nucleotide-binding</keyword>
<keyword evidence="5" id="KW-0808">Transferase</keyword>
<feature type="transmembrane region" description="Helical" evidence="14">
    <location>
        <begin position="828"/>
        <end position="847"/>
    </location>
</feature>
<dbReference type="Pfam" id="PF03822">
    <property type="entry name" value="NAF"/>
    <property type="match status" value="1"/>
</dbReference>
<evidence type="ECO:0000256" key="14">
    <source>
        <dbReference type="SAM" id="Phobius"/>
    </source>
</evidence>
<evidence type="ECO:0000256" key="8">
    <source>
        <dbReference type="ARBA" id="ARBA00022840"/>
    </source>
</evidence>
<evidence type="ECO:0000256" key="3">
    <source>
        <dbReference type="ARBA" id="ARBA00012513"/>
    </source>
</evidence>
<evidence type="ECO:0000256" key="2">
    <source>
        <dbReference type="ARBA" id="ARBA00006234"/>
    </source>
</evidence>
<dbReference type="AlphaFoldDB" id="B9EU80"/>
<feature type="region of interest" description="Disordered" evidence="13">
    <location>
        <begin position="675"/>
        <end position="750"/>
    </location>
</feature>
<accession>B9EU80</accession>
<keyword evidence="15" id="KW-0732">Signal</keyword>
<evidence type="ECO:0000259" key="17">
    <source>
        <dbReference type="PROSITE" id="PS50816"/>
    </source>
</evidence>
<feature type="transmembrane region" description="Helical" evidence="14">
    <location>
        <begin position="762"/>
        <end position="782"/>
    </location>
</feature>
<protein>
    <recommendedName>
        <fullName evidence="3">non-specific serine/threonine protein kinase</fullName>
        <ecNumber evidence="3">2.7.11.1</ecNumber>
    </recommendedName>
</protein>
<dbReference type="InterPro" id="IPR000719">
    <property type="entry name" value="Prot_kinase_dom"/>
</dbReference>
<feature type="transmembrane region" description="Helical" evidence="14">
    <location>
        <begin position="1015"/>
        <end position="1035"/>
    </location>
</feature>
<feature type="transmembrane region" description="Helical" evidence="14">
    <location>
        <begin position="854"/>
        <end position="874"/>
    </location>
</feature>
<comment type="catalytic activity">
    <reaction evidence="11">
        <text>L-seryl-[protein] + ATP = O-phospho-L-seryl-[protein] + ADP + H(+)</text>
        <dbReference type="Rhea" id="RHEA:17989"/>
        <dbReference type="Rhea" id="RHEA-COMP:9863"/>
        <dbReference type="Rhea" id="RHEA-COMP:11604"/>
        <dbReference type="ChEBI" id="CHEBI:15378"/>
        <dbReference type="ChEBI" id="CHEBI:29999"/>
        <dbReference type="ChEBI" id="CHEBI:30616"/>
        <dbReference type="ChEBI" id="CHEBI:83421"/>
        <dbReference type="ChEBI" id="CHEBI:456216"/>
        <dbReference type="EC" id="2.7.11.1"/>
    </reaction>
</comment>
<feature type="transmembrane region" description="Helical" evidence="14">
    <location>
        <begin position="1041"/>
        <end position="1064"/>
    </location>
</feature>
<evidence type="ECO:0000313" key="18">
    <source>
        <dbReference type="EMBL" id="EEE55601.1"/>
    </source>
</evidence>
<dbReference type="PROSITE" id="PS00107">
    <property type="entry name" value="PROTEIN_KINASE_ATP"/>
    <property type="match status" value="1"/>
</dbReference>
<keyword evidence="14" id="KW-1133">Transmembrane helix</keyword>
<evidence type="ECO:0000256" key="1">
    <source>
        <dbReference type="ARBA" id="ARBA00001936"/>
    </source>
</evidence>
<reference evidence="18" key="2">
    <citation type="submission" date="2008-12" db="EMBL/GenBank/DDBJ databases">
        <title>Improved gene annotation of the rice (Oryza sativa) genomes.</title>
        <authorList>
            <person name="Wang J."/>
            <person name="Li R."/>
            <person name="Fan W."/>
            <person name="Huang Q."/>
            <person name="Zhang J."/>
            <person name="Zhou Y."/>
            <person name="Hu Y."/>
            <person name="Zi S."/>
            <person name="Li J."/>
            <person name="Ni P."/>
            <person name="Zheng H."/>
            <person name="Zhang Y."/>
            <person name="Zhao M."/>
            <person name="Hao Q."/>
            <person name="McDermott J."/>
            <person name="Samudrala R."/>
            <person name="Kristiansen K."/>
            <person name="Wong G.K.-S."/>
        </authorList>
    </citation>
    <scope>NUCLEOTIDE SEQUENCE</scope>
</reference>
<dbReference type="Gene3D" id="1.10.510.10">
    <property type="entry name" value="Transferase(Phosphotransferase) domain 1"/>
    <property type="match status" value="1"/>
</dbReference>
<evidence type="ECO:0000256" key="4">
    <source>
        <dbReference type="ARBA" id="ARBA00022527"/>
    </source>
</evidence>
<dbReference type="SMART" id="SM00220">
    <property type="entry name" value="S_TKc"/>
    <property type="match status" value="1"/>
</dbReference>
<keyword evidence="7" id="KW-0418">Kinase</keyword>
<feature type="domain" description="NAF" evidence="17">
    <location>
        <begin position="537"/>
        <end position="561"/>
    </location>
</feature>
<name>B9EU80_ORYSJ</name>
<dbReference type="PROSITE" id="PS50816">
    <property type="entry name" value="NAF"/>
    <property type="match status" value="1"/>
</dbReference>
<dbReference type="InterPro" id="IPR018451">
    <property type="entry name" value="NAF/FISL_domain"/>
</dbReference>
<evidence type="ECO:0000256" key="10">
    <source>
        <dbReference type="ARBA" id="ARBA00047899"/>
    </source>
</evidence>
<dbReference type="CDD" id="cd14663">
    <property type="entry name" value="STKc_SnRK3"/>
    <property type="match status" value="1"/>
</dbReference>
<dbReference type="Gene3D" id="3.30.200.20">
    <property type="entry name" value="Phosphorylase Kinase, domain 1"/>
    <property type="match status" value="1"/>
</dbReference>
<dbReference type="GO" id="GO:0005524">
    <property type="term" value="F:ATP binding"/>
    <property type="evidence" value="ECO:0007669"/>
    <property type="project" value="UniProtKB-UniRule"/>
</dbReference>
<dbReference type="InterPro" id="IPR008271">
    <property type="entry name" value="Ser/Thr_kinase_AS"/>
</dbReference>
<comment type="cofactor">
    <cofactor evidence="1">
        <name>Mn(2+)</name>
        <dbReference type="ChEBI" id="CHEBI:29035"/>
    </cofactor>
</comment>
<feature type="transmembrane region" description="Helical" evidence="14">
    <location>
        <begin position="802"/>
        <end position="822"/>
    </location>
</feature>
<dbReference type="SUPFAM" id="SSF56112">
    <property type="entry name" value="Protein kinase-like (PK-like)"/>
    <property type="match status" value="1"/>
</dbReference>
<dbReference type="InterPro" id="IPR004041">
    <property type="entry name" value="NAF_dom"/>
</dbReference>
<feature type="chain" id="PRO_5002883458" description="non-specific serine/threonine protein kinase" evidence="15">
    <location>
        <begin position="31"/>
        <end position="1114"/>
    </location>
</feature>
<comment type="catalytic activity">
    <reaction evidence="10">
        <text>L-threonyl-[protein] + ATP = O-phospho-L-threonyl-[protein] + ADP + H(+)</text>
        <dbReference type="Rhea" id="RHEA:46608"/>
        <dbReference type="Rhea" id="RHEA-COMP:11060"/>
        <dbReference type="Rhea" id="RHEA-COMP:11605"/>
        <dbReference type="ChEBI" id="CHEBI:15378"/>
        <dbReference type="ChEBI" id="CHEBI:30013"/>
        <dbReference type="ChEBI" id="CHEBI:30616"/>
        <dbReference type="ChEBI" id="CHEBI:61977"/>
        <dbReference type="ChEBI" id="CHEBI:456216"/>
        <dbReference type="EC" id="2.7.11.1"/>
    </reaction>
</comment>
<dbReference type="Gene3D" id="3.30.310.80">
    <property type="entry name" value="Kinase associated domain 1, KA1"/>
    <property type="match status" value="1"/>
</dbReference>
<dbReference type="InterPro" id="IPR011009">
    <property type="entry name" value="Kinase-like_dom_sf"/>
</dbReference>
<organism evidence="18">
    <name type="scientific">Oryza sativa subsp. japonica</name>
    <name type="common">Rice</name>
    <dbReference type="NCBI Taxonomy" id="39947"/>
    <lineage>
        <taxon>Eukaryota</taxon>
        <taxon>Viridiplantae</taxon>
        <taxon>Streptophyta</taxon>
        <taxon>Embryophyta</taxon>
        <taxon>Tracheophyta</taxon>
        <taxon>Spermatophyta</taxon>
        <taxon>Magnoliopsida</taxon>
        <taxon>Liliopsida</taxon>
        <taxon>Poales</taxon>
        <taxon>Poaceae</taxon>
        <taxon>BOP clade</taxon>
        <taxon>Oryzoideae</taxon>
        <taxon>Oryzeae</taxon>
        <taxon>Oryzinae</taxon>
        <taxon>Oryza</taxon>
        <taxon>Oryza sativa</taxon>
    </lineage>
</organism>
<feature type="binding site" evidence="12">
    <location>
        <position position="269"/>
    </location>
    <ligand>
        <name>ATP</name>
        <dbReference type="ChEBI" id="CHEBI:30616"/>
    </ligand>
</feature>
<feature type="transmembrane region" description="Helical" evidence="14">
    <location>
        <begin position="899"/>
        <end position="919"/>
    </location>
</feature>
<evidence type="ECO:0000256" key="7">
    <source>
        <dbReference type="ARBA" id="ARBA00022777"/>
    </source>
</evidence>
<evidence type="ECO:0000259" key="16">
    <source>
        <dbReference type="PROSITE" id="PS50011"/>
    </source>
</evidence>
<dbReference type="GO" id="GO:0004674">
    <property type="term" value="F:protein serine/threonine kinase activity"/>
    <property type="evidence" value="ECO:0007669"/>
    <property type="project" value="UniProtKB-KW"/>
</dbReference>